<comment type="caution">
    <text evidence="2">The sequence shown here is derived from an EMBL/GenBank/DDBJ whole genome shotgun (WGS) entry which is preliminary data.</text>
</comment>
<accession>A0A1F5WDQ4</accession>
<dbReference type="Proteomes" id="UP000178406">
    <property type="component" value="Unassembled WGS sequence"/>
</dbReference>
<dbReference type="AlphaFoldDB" id="A0A1F5WDQ4"/>
<name>A0A1F5WDQ4_9BACT</name>
<feature type="coiled-coil region" evidence="1">
    <location>
        <begin position="115"/>
        <end position="142"/>
    </location>
</feature>
<dbReference type="EMBL" id="MFHQ01000036">
    <property type="protein sequence ID" value="OGF73818.1"/>
    <property type="molecule type" value="Genomic_DNA"/>
</dbReference>
<evidence type="ECO:0000313" key="3">
    <source>
        <dbReference type="Proteomes" id="UP000178406"/>
    </source>
</evidence>
<gene>
    <name evidence="2" type="ORF">A3J56_02195</name>
</gene>
<sequence length="161" mass="17892">MLFGYIVEVPAANKDSASKYALLVYDILDPDSPDESDVALGSSIRACFRESGRDVGVLYALVAEFAHDNNLVVENFSYSRVVQPTASERKAQLERAATEMAVYLRHERQSFGRIVDAKNQEIDELRQHLDELHMILNAAEGNGCAHVAQAKQQIFGKSVLH</sequence>
<keyword evidence="1" id="KW-0175">Coiled coil</keyword>
<evidence type="ECO:0000256" key="1">
    <source>
        <dbReference type="SAM" id="Coils"/>
    </source>
</evidence>
<evidence type="ECO:0000313" key="2">
    <source>
        <dbReference type="EMBL" id="OGF73818.1"/>
    </source>
</evidence>
<proteinExistence type="predicted"/>
<dbReference type="STRING" id="1798338.A3J56_02195"/>
<organism evidence="2 3">
    <name type="scientific">Candidatus Giovannonibacteria bacterium RIFCSPHIGHO2_02_FULL_46_20</name>
    <dbReference type="NCBI Taxonomy" id="1798338"/>
    <lineage>
        <taxon>Bacteria</taxon>
        <taxon>Candidatus Giovannoniibacteriota</taxon>
    </lineage>
</organism>
<protein>
    <submittedName>
        <fullName evidence="2">Uncharacterized protein</fullName>
    </submittedName>
</protein>
<reference evidence="2 3" key="1">
    <citation type="journal article" date="2016" name="Nat. Commun.">
        <title>Thousands of microbial genomes shed light on interconnected biogeochemical processes in an aquifer system.</title>
        <authorList>
            <person name="Anantharaman K."/>
            <person name="Brown C.T."/>
            <person name="Hug L.A."/>
            <person name="Sharon I."/>
            <person name="Castelle C.J."/>
            <person name="Probst A.J."/>
            <person name="Thomas B.C."/>
            <person name="Singh A."/>
            <person name="Wilkins M.J."/>
            <person name="Karaoz U."/>
            <person name="Brodie E.L."/>
            <person name="Williams K.H."/>
            <person name="Hubbard S.S."/>
            <person name="Banfield J.F."/>
        </authorList>
    </citation>
    <scope>NUCLEOTIDE SEQUENCE [LARGE SCALE GENOMIC DNA]</scope>
</reference>